<dbReference type="Proteomes" id="UP001141552">
    <property type="component" value="Unassembled WGS sequence"/>
</dbReference>
<reference evidence="2" key="1">
    <citation type="submission" date="2022-02" db="EMBL/GenBank/DDBJ databases">
        <authorList>
            <person name="Henning P.M."/>
            <person name="McCubbin A.G."/>
            <person name="Shore J.S."/>
        </authorList>
    </citation>
    <scope>NUCLEOTIDE SEQUENCE</scope>
    <source>
        <strain evidence="2">F60SS</strain>
        <tissue evidence="2">Leaves</tissue>
    </source>
</reference>
<feature type="transmembrane region" description="Helical" evidence="1">
    <location>
        <begin position="12"/>
        <end position="35"/>
    </location>
</feature>
<keyword evidence="1" id="KW-0472">Membrane</keyword>
<keyword evidence="3" id="KW-1185">Reference proteome</keyword>
<dbReference type="AlphaFoldDB" id="A0A9Q0JHJ2"/>
<keyword evidence="1" id="KW-1133">Transmembrane helix</keyword>
<accession>A0A9Q0JHJ2</accession>
<comment type="caution">
    <text evidence="2">The sequence shown here is derived from an EMBL/GenBank/DDBJ whole genome shotgun (WGS) entry which is preliminary data.</text>
</comment>
<gene>
    <name evidence="2" type="ORF">Tsubulata_013360</name>
</gene>
<evidence type="ECO:0000256" key="1">
    <source>
        <dbReference type="SAM" id="Phobius"/>
    </source>
</evidence>
<dbReference type="EMBL" id="JAKUCV010002645">
    <property type="protein sequence ID" value="KAJ4841919.1"/>
    <property type="molecule type" value="Genomic_DNA"/>
</dbReference>
<evidence type="ECO:0000313" key="2">
    <source>
        <dbReference type="EMBL" id="KAJ4841919.1"/>
    </source>
</evidence>
<proteinExistence type="predicted"/>
<name>A0A9Q0JHJ2_9ROSI</name>
<organism evidence="2 3">
    <name type="scientific">Turnera subulata</name>
    <dbReference type="NCBI Taxonomy" id="218843"/>
    <lineage>
        <taxon>Eukaryota</taxon>
        <taxon>Viridiplantae</taxon>
        <taxon>Streptophyta</taxon>
        <taxon>Embryophyta</taxon>
        <taxon>Tracheophyta</taxon>
        <taxon>Spermatophyta</taxon>
        <taxon>Magnoliopsida</taxon>
        <taxon>eudicotyledons</taxon>
        <taxon>Gunneridae</taxon>
        <taxon>Pentapetalae</taxon>
        <taxon>rosids</taxon>
        <taxon>fabids</taxon>
        <taxon>Malpighiales</taxon>
        <taxon>Passifloraceae</taxon>
        <taxon>Turnera</taxon>
    </lineage>
</organism>
<reference evidence="2" key="2">
    <citation type="journal article" date="2023" name="Plants (Basel)">
        <title>Annotation of the Turnera subulata (Passifloraceae) Draft Genome Reveals the S-Locus Evolved after the Divergence of Turneroideae from Passifloroideae in a Stepwise Manner.</title>
        <authorList>
            <person name="Henning P.M."/>
            <person name="Roalson E.H."/>
            <person name="Mir W."/>
            <person name="McCubbin A.G."/>
            <person name="Shore J.S."/>
        </authorList>
    </citation>
    <scope>NUCLEOTIDE SEQUENCE</scope>
    <source>
        <strain evidence="2">F60SS</strain>
    </source>
</reference>
<keyword evidence="1" id="KW-0812">Transmembrane</keyword>
<protein>
    <submittedName>
        <fullName evidence="2">Uncharacterized protein</fullName>
    </submittedName>
</protein>
<sequence length="66" mass="7479">MMTIIDNFVSHGVILLSLNSWAVTLGIKLCILGLLRYGNLLASLICWTWGKDVFWPSSPILMIWSR</sequence>
<evidence type="ECO:0000313" key="3">
    <source>
        <dbReference type="Proteomes" id="UP001141552"/>
    </source>
</evidence>